<evidence type="ECO:0000256" key="1">
    <source>
        <dbReference type="SAM" id="SignalP"/>
    </source>
</evidence>
<keyword evidence="4" id="KW-1185">Reference proteome</keyword>
<reference evidence="3 4" key="1">
    <citation type="submission" date="2016-10" db="EMBL/GenBank/DDBJ databases">
        <title>Draft genome sequence of Coniochaeta ligniaria NRRL30616, a lignocellulolytic fungus for bioabatement of inhibitors in plant biomass hydrolysates.</title>
        <authorList>
            <consortium name="DOE Joint Genome Institute"/>
            <person name="Jimenez D.J."/>
            <person name="Hector R.E."/>
            <person name="Riley R."/>
            <person name="Sun H."/>
            <person name="Grigoriev I.V."/>
            <person name="Van Elsas J.D."/>
            <person name="Nichols N.N."/>
        </authorList>
    </citation>
    <scope>NUCLEOTIDE SEQUENCE [LARGE SCALE GENOMIC DNA]</scope>
    <source>
        <strain evidence="3 4">NRRL 30616</strain>
    </source>
</reference>
<dbReference type="AlphaFoldDB" id="A0A1J7IP24"/>
<dbReference type="Pfam" id="PF11790">
    <property type="entry name" value="Glyco_hydro_cc"/>
    <property type="match status" value="1"/>
</dbReference>
<name>A0A1J7IP24_9PEZI</name>
<keyword evidence="1" id="KW-0732">Signal</keyword>
<dbReference type="InterPro" id="IPR024655">
    <property type="entry name" value="Asl1_glyco_hydro_catalytic"/>
</dbReference>
<feature type="chain" id="PRO_5009644914" description="Asl1-like glycosyl hydrolase catalytic domain-containing protein" evidence="1">
    <location>
        <begin position="25"/>
        <end position="283"/>
    </location>
</feature>
<proteinExistence type="predicted"/>
<feature type="signal peptide" evidence="1">
    <location>
        <begin position="1"/>
        <end position="24"/>
    </location>
</feature>
<organism evidence="3 4">
    <name type="scientific">Coniochaeta ligniaria NRRL 30616</name>
    <dbReference type="NCBI Taxonomy" id="1408157"/>
    <lineage>
        <taxon>Eukaryota</taxon>
        <taxon>Fungi</taxon>
        <taxon>Dikarya</taxon>
        <taxon>Ascomycota</taxon>
        <taxon>Pezizomycotina</taxon>
        <taxon>Sordariomycetes</taxon>
        <taxon>Sordariomycetidae</taxon>
        <taxon>Coniochaetales</taxon>
        <taxon>Coniochaetaceae</taxon>
        <taxon>Coniochaeta</taxon>
    </lineage>
</organism>
<protein>
    <recommendedName>
        <fullName evidence="2">Asl1-like glycosyl hydrolase catalytic domain-containing protein</fullName>
    </recommendedName>
</protein>
<dbReference type="GO" id="GO:0071966">
    <property type="term" value="P:fungal-type cell wall polysaccharide metabolic process"/>
    <property type="evidence" value="ECO:0007669"/>
    <property type="project" value="TreeGrafter"/>
</dbReference>
<sequence>MSFSPKFVSTIALLATALIQGTEAAFPKRGLATNEDIPISQFGGTTNAGRSSQVNWQYNWDSTTGQKQSWAEYVPMLWGLASDHTSVWNDRASYWLAQGGSGHLLGFNEPDLASQAALSVAQAVQGYRTYMKPFIGRASIGSPAVTNGGYDWLSQFLSQCSDCGVNFIAAHWYNDHTLFADFQNWVNRLCTLGNGKQVWITEFQAYGTVDQQSAFLKQAIPWLDNNSCVYRYAYFGAADPSKIFLQNNVGPALSSLGVQYAFTPYGQASKRGEGNRAAVSWTA</sequence>
<dbReference type="SUPFAM" id="SSF51445">
    <property type="entry name" value="(Trans)glycosidases"/>
    <property type="match status" value="1"/>
</dbReference>
<dbReference type="GO" id="GO:0009277">
    <property type="term" value="C:fungal-type cell wall"/>
    <property type="evidence" value="ECO:0007669"/>
    <property type="project" value="TreeGrafter"/>
</dbReference>
<dbReference type="InterPro" id="IPR053183">
    <property type="entry name" value="ASL1"/>
</dbReference>
<dbReference type="InParanoid" id="A0A1J7IP24"/>
<feature type="domain" description="Asl1-like glycosyl hydrolase catalytic" evidence="2">
    <location>
        <begin position="48"/>
        <end position="260"/>
    </location>
</feature>
<evidence type="ECO:0000313" key="4">
    <source>
        <dbReference type="Proteomes" id="UP000182658"/>
    </source>
</evidence>
<dbReference type="PANTHER" id="PTHR34154:SF10">
    <property type="entry name" value="ASL1-LIKE GLYCOSYL HYDROLASE CATALYTIC DOMAIN-CONTAINING PROTEIN"/>
    <property type="match status" value="1"/>
</dbReference>
<dbReference type="Gene3D" id="3.20.20.80">
    <property type="entry name" value="Glycosidases"/>
    <property type="match status" value="1"/>
</dbReference>
<evidence type="ECO:0000313" key="3">
    <source>
        <dbReference type="EMBL" id="OIW29230.1"/>
    </source>
</evidence>
<accession>A0A1J7IP24</accession>
<evidence type="ECO:0000259" key="2">
    <source>
        <dbReference type="Pfam" id="PF11790"/>
    </source>
</evidence>
<dbReference type="InterPro" id="IPR017853">
    <property type="entry name" value="GH"/>
</dbReference>
<dbReference type="EMBL" id="KV875098">
    <property type="protein sequence ID" value="OIW29230.1"/>
    <property type="molecule type" value="Genomic_DNA"/>
</dbReference>
<gene>
    <name evidence="3" type="ORF">CONLIGDRAFT_411399</name>
</gene>
<dbReference type="OrthoDB" id="43654at2759"/>
<dbReference type="PANTHER" id="PTHR34154">
    <property type="entry name" value="ALKALI-SENSITIVE LINKAGE PROTEIN 1"/>
    <property type="match status" value="1"/>
</dbReference>
<dbReference type="STRING" id="1408157.A0A1J7IP24"/>
<dbReference type="Proteomes" id="UP000182658">
    <property type="component" value="Unassembled WGS sequence"/>
</dbReference>